<protein>
    <recommendedName>
        <fullName evidence="4">Copper chaperone PCu(A)C</fullName>
    </recommendedName>
</protein>
<keyword evidence="1" id="KW-0732">Signal</keyword>
<dbReference type="RefSeq" id="WP_344007431.1">
    <property type="nucleotide sequence ID" value="NZ_BAAAMY010000005.1"/>
</dbReference>
<evidence type="ECO:0008006" key="4">
    <source>
        <dbReference type="Google" id="ProtNLM"/>
    </source>
</evidence>
<dbReference type="PROSITE" id="PS51257">
    <property type="entry name" value="PROKAR_LIPOPROTEIN"/>
    <property type="match status" value="1"/>
</dbReference>
<sequence>MPQMPLRAPRPLASAGALALLALVATGCSGDESATDNPPVGVVRSDQVNVLNATLVTDGDDRGTLVASIVNEAPEADTLTDVAITTEDGALDVVLPDGPVDLPTDEVVRLAPDLRVIAAGDGLEAGFFIEIAYEFDNAPTLRDVVPVRFTEAEFSEIEVPTEEQFDDAG</sequence>
<accession>A0ABP5ASS2</accession>
<dbReference type="EMBL" id="BAAAMY010000005">
    <property type="protein sequence ID" value="GAA1921528.1"/>
    <property type="molecule type" value="Genomic_DNA"/>
</dbReference>
<gene>
    <name evidence="2" type="ORF">GCM10009737_23760</name>
</gene>
<evidence type="ECO:0000256" key="1">
    <source>
        <dbReference type="SAM" id="SignalP"/>
    </source>
</evidence>
<comment type="caution">
    <text evidence="2">The sequence shown here is derived from an EMBL/GenBank/DDBJ whole genome shotgun (WGS) entry which is preliminary data.</text>
</comment>
<keyword evidence="3" id="KW-1185">Reference proteome</keyword>
<proteinExistence type="predicted"/>
<name>A0ABP5ASS2_9ACTN</name>
<evidence type="ECO:0000313" key="3">
    <source>
        <dbReference type="Proteomes" id="UP001501612"/>
    </source>
</evidence>
<organism evidence="2 3">
    <name type="scientific">Nocardioides lentus</name>
    <dbReference type="NCBI Taxonomy" id="338077"/>
    <lineage>
        <taxon>Bacteria</taxon>
        <taxon>Bacillati</taxon>
        <taxon>Actinomycetota</taxon>
        <taxon>Actinomycetes</taxon>
        <taxon>Propionibacteriales</taxon>
        <taxon>Nocardioidaceae</taxon>
        <taxon>Nocardioides</taxon>
    </lineage>
</organism>
<feature type="signal peptide" evidence="1">
    <location>
        <begin position="1"/>
        <end position="30"/>
    </location>
</feature>
<feature type="chain" id="PRO_5047400584" description="Copper chaperone PCu(A)C" evidence="1">
    <location>
        <begin position="31"/>
        <end position="169"/>
    </location>
</feature>
<evidence type="ECO:0000313" key="2">
    <source>
        <dbReference type="EMBL" id="GAA1921528.1"/>
    </source>
</evidence>
<reference evidence="3" key="1">
    <citation type="journal article" date="2019" name="Int. J. Syst. Evol. Microbiol.">
        <title>The Global Catalogue of Microorganisms (GCM) 10K type strain sequencing project: providing services to taxonomists for standard genome sequencing and annotation.</title>
        <authorList>
            <consortium name="The Broad Institute Genomics Platform"/>
            <consortium name="The Broad Institute Genome Sequencing Center for Infectious Disease"/>
            <person name="Wu L."/>
            <person name="Ma J."/>
        </authorList>
    </citation>
    <scope>NUCLEOTIDE SEQUENCE [LARGE SCALE GENOMIC DNA]</scope>
    <source>
        <strain evidence="3">JCM 14046</strain>
    </source>
</reference>
<dbReference type="Proteomes" id="UP001501612">
    <property type="component" value="Unassembled WGS sequence"/>
</dbReference>